<evidence type="ECO:0000256" key="1">
    <source>
        <dbReference type="ARBA" id="ARBA00011073"/>
    </source>
</evidence>
<evidence type="ECO:0000256" key="2">
    <source>
        <dbReference type="ARBA" id="ARBA00022670"/>
    </source>
</evidence>
<keyword evidence="3" id="KW-0378">Hydrolase</keyword>
<dbReference type="SUPFAM" id="SSF54897">
    <property type="entry name" value="Protease propeptides/inhibitors"/>
    <property type="match status" value="1"/>
</dbReference>
<dbReference type="InterPro" id="IPR022398">
    <property type="entry name" value="Peptidase_S8_His-AS"/>
</dbReference>
<evidence type="ECO:0000256" key="4">
    <source>
        <dbReference type="ARBA" id="ARBA00022825"/>
    </source>
</evidence>
<evidence type="ECO:0000259" key="8">
    <source>
        <dbReference type="Pfam" id="PF05922"/>
    </source>
</evidence>
<evidence type="ECO:0000259" key="7">
    <source>
        <dbReference type="Pfam" id="PF00082"/>
    </source>
</evidence>
<keyword evidence="2" id="KW-0645">Protease</keyword>
<dbReference type="EMBL" id="KZ301978">
    <property type="protein sequence ID" value="PFH52553.1"/>
    <property type="molecule type" value="Genomic_DNA"/>
</dbReference>
<dbReference type="Pfam" id="PF05922">
    <property type="entry name" value="Inhibitor_I9"/>
    <property type="match status" value="1"/>
</dbReference>
<feature type="domain" description="Peptidase S8/S53" evidence="7">
    <location>
        <begin position="162"/>
        <end position="319"/>
    </location>
</feature>
<organism evidence="9 10">
    <name type="scientific">Amanita thiersii Skay4041</name>
    <dbReference type="NCBI Taxonomy" id="703135"/>
    <lineage>
        <taxon>Eukaryota</taxon>
        <taxon>Fungi</taxon>
        <taxon>Dikarya</taxon>
        <taxon>Basidiomycota</taxon>
        <taxon>Agaricomycotina</taxon>
        <taxon>Agaricomycetes</taxon>
        <taxon>Agaricomycetidae</taxon>
        <taxon>Agaricales</taxon>
        <taxon>Pluteineae</taxon>
        <taxon>Amanitaceae</taxon>
        <taxon>Amanita</taxon>
    </lineage>
</organism>
<dbReference type="OrthoDB" id="206201at2759"/>
<dbReference type="GO" id="GO:0005615">
    <property type="term" value="C:extracellular space"/>
    <property type="evidence" value="ECO:0007669"/>
    <property type="project" value="TreeGrafter"/>
</dbReference>
<dbReference type="Pfam" id="PF00082">
    <property type="entry name" value="Peptidase_S8"/>
    <property type="match status" value="1"/>
</dbReference>
<protein>
    <recommendedName>
        <fullName evidence="11">Peptidase S8/S53 domain-containing protein</fullName>
    </recommendedName>
</protein>
<dbReference type="Proteomes" id="UP000242287">
    <property type="component" value="Unassembled WGS sequence"/>
</dbReference>
<sequence>MRSLIQALVFITLLVLPSWAVKLKSSSSSRGRYIVLLNKDAAPDYFSKMTSKITHSWSTVNGFAGYFDQEELDQLASSPLVKHIERDGIAYAQSLSPRTDAPWGLARINTRGRLMNPDPSALNYTYVYDSSAGAGTDIYVVAKLKFCYRGVFLEHKEFSGRARWGATFGGYTNADGNGHGTHIAGSAAGTRFGVAKGADIIAVKVLSDQGSGSVTDIVSGIDFVISSHHASGRPSVILLAIGGGPSVALDDAVITAINAGIPVSVSAGASASDVSNFSPQRVQAAFVIGASTTSDSVASFSNIGSGIDMFAPGQSIVSAWIGSTSVSTLV</sequence>
<dbReference type="AlphaFoldDB" id="A0A2A9NXN6"/>
<dbReference type="PANTHER" id="PTHR43806:SF11">
    <property type="entry name" value="CEREVISIN-RELATED"/>
    <property type="match status" value="1"/>
</dbReference>
<dbReference type="SUPFAM" id="SSF52743">
    <property type="entry name" value="Subtilisin-like"/>
    <property type="match status" value="1"/>
</dbReference>
<accession>A0A2A9NXN6</accession>
<keyword evidence="6" id="KW-0732">Signal</keyword>
<dbReference type="InterPro" id="IPR036852">
    <property type="entry name" value="Peptidase_S8/S53_dom_sf"/>
</dbReference>
<dbReference type="CDD" id="cd04077">
    <property type="entry name" value="Peptidases_S8_PCSK9_ProteinaseK_like"/>
    <property type="match status" value="1"/>
</dbReference>
<comment type="caution">
    <text evidence="5">Lacks conserved residue(s) required for the propagation of feature annotation.</text>
</comment>
<dbReference type="InterPro" id="IPR010259">
    <property type="entry name" value="S8pro/Inhibitor_I9"/>
</dbReference>
<proteinExistence type="inferred from homology"/>
<feature type="domain" description="Inhibitor I9" evidence="8">
    <location>
        <begin position="47"/>
        <end position="89"/>
    </location>
</feature>
<dbReference type="InterPro" id="IPR037045">
    <property type="entry name" value="S8pro/Inhibitor_I9_sf"/>
</dbReference>
<evidence type="ECO:0000313" key="9">
    <source>
        <dbReference type="EMBL" id="PFH52553.1"/>
    </source>
</evidence>
<dbReference type="Gene3D" id="3.30.70.80">
    <property type="entry name" value="Peptidase S8 propeptide/proteinase inhibitor I9"/>
    <property type="match status" value="1"/>
</dbReference>
<feature type="signal peptide" evidence="6">
    <location>
        <begin position="1"/>
        <end position="20"/>
    </location>
</feature>
<dbReference type="InterPro" id="IPR050131">
    <property type="entry name" value="Peptidase_S8_subtilisin-like"/>
</dbReference>
<name>A0A2A9NXN6_9AGAR</name>
<reference evidence="9 10" key="1">
    <citation type="submission" date="2014-02" db="EMBL/GenBank/DDBJ databases">
        <title>Transposable element dynamics among asymbiotic and ectomycorrhizal Amanita fungi.</title>
        <authorList>
            <consortium name="DOE Joint Genome Institute"/>
            <person name="Hess J."/>
            <person name="Skrede I."/>
            <person name="Wolfe B."/>
            <person name="LaButti K."/>
            <person name="Ohm R.A."/>
            <person name="Grigoriev I.V."/>
            <person name="Pringle A."/>
        </authorList>
    </citation>
    <scope>NUCLEOTIDE SEQUENCE [LARGE SCALE GENOMIC DNA]</scope>
    <source>
        <strain evidence="9 10">SKay4041</strain>
    </source>
</reference>
<dbReference type="InterPro" id="IPR000209">
    <property type="entry name" value="Peptidase_S8/S53_dom"/>
</dbReference>
<dbReference type="GO" id="GO:0004252">
    <property type="term" value="F:serine-type endopeptidase activity"/>
    <property type="evidence" value="ECO:0007669"/>
    <property type="project" value="InterPro"/>
</dbReference>
<dbReference type="PROSITE" id="PS00137">
    <property type="entry name" value="SUBTILASE_HIS"/>
    <property type="match status" value="1"/>
</dbReference>
<comment type="similarity">
    <text evidence="1 5">Belongs to the peptidase S8 family.</text>
</comment>
<keyword evidence="10" id="KW-1185">Reference proteome</keyword>
<dbReference type="PANTHER" id="PTHR43806">
    <property type="entry name" value="PEPTIDASE S8"/>
    <property type="match status" value="1"/>
</dbReference>
<dbReference type="Gene3D" id="3.40.50.200">
    <property type="entry name" value="Peptidase S8/S53 domain"/>
    <property type="match status" value="1"/>
</dbReference>
<evidence type="ECO:0000313" key="10">
    <source>
        <dbReference type="Proteomes" id="UP000242287"/>
    </source>
</evidence>
<evidence type="ECO:0000256" key="5">
    <source>
        <dbReference type="PROSITE-ProRule" id="PRU01240"/>
    </source>
</evidence>
<dbReference type="InterPro" id="IPR034193">
    <property type="entry name" value="PCSK9_ProteinaseK-like"/>
</dbReference>
<evidence type="ECO:0008006" key="11">
    <source>
        <dbReference type="Google" id="ProtNLM"/>
    </source>
</evidence>
<gene>
    <name evidence="9" type="ORF">AMATHDRAFT_139821</name>
</gene>
<keyword evidence="4" id="KW-0720">Serine protease</keyword>
<dbReference type="GO" id="GO:0006508">
    <property type="term" value="P:proteolysis"/>
    <property type="evidence" value="ECO:0007669"/>
    <property type="project" value="UniProtKB-KW"/>
</dbReference>
<feature type="chain" id="PRO_5011976025" description="Peptidase S8/S53 domain-containing protein" evidence="6">
    <location>
        <begin position="21"/>
        <end position="330"/>
    </location>
</feature>
<evidence type="ECO:0000256" key="6">
    <source>
        <dbReference type="SAM" id="SignalP"/>
    </source>
</evidence>
<evidence type="ECO:0000256" key="3">
    <source>
        <dbReference type="ARBA" id="ARBA00022801"/>
    </source>
</evidence>
<dbReference type="STRING" id="703135.A0A2A9NXN6"/>
<dbReference type="PROSITE" id="PS51892">
    <property type="entry name" value="SUBTILASE"/>
    <property type="match status" value="1"/>
</dbReference>